<organism evidence="2 3">
    <name type="scientific">Cronartium quercuum f. sp. fusiforme G11</name>
    <dbReference type="NCBI Taxonomy" id="708437"/>
    <lineage>
        <taxon>Eukaryota</taxon>
        <taxon>Fungi</taxon>
        <taxon>Dikarya</taxon>
        <taxon>Basidiomycota</taxon>
        <taxon>Pucciniomycotina</taxon>
        <taxon>Pucciniomycetes</taxon>
        <taxon>Pucciniales</taxon>
        <taxon>Coleosporiaceae</taxon>
        <taxon>Cronartium</taxon>
    </lineage>
</organism>
<name>A0A9P6NY43_9BASI</name>
<accession>A0A9P6NY43</accession>
<gene>
    <name evidence="2" type="ORF">CROQUDRAFT_667889</name>
</gene>
<feature type="compositionally biased region" description="Basic and acidic residues" evidence="1">
    <location>
        <begin position="86"/>
        <end position="107"/>
    </location>
</feature>
<keyword evidence="3" id="KW-1185">Reference proteome</keyword>
<evidence type="ECO:0000313" key="3">
    <source>
        <dbReference type="Proteomes" id="UP000886653"/>
    </source>
</evidence>
<evidence type="ECO:0000256" key="1">
    <source>
        <dbReference type="SAM" id="MobiDB-lite"/>
    </source>
</evidence>
<comment type="caution">
    <text evidence="2">The sequence shown here is derived from an EMBL/GenBank/DDBJ whole genome shotgun (WGS) entry which is preliminary data.</text>
</comment>
<reference evidence="2" key="1">
    <citation type="submission" date="2013-11" db="EMBL/GenBank/DDBJ databases">
        <title>Genome sequence of the fusiform rust pathogen reveals effectors for host alternation and coevolution with pine.</title>
        <authorList>
            <consortium name="DOE Joint Genome Institute"/>
            <person name="Smith K."/>
            <person name="Pendleton A."/>
            <person name="Kubisiak T."/>
            <person name="Anderson C."/>
            <person name="Salamov A."/>
            <person name="Aerts A."/>
            <person name="Riley R."/>
            <person name="Clum A."/>
            <person name="Lindquist E."/>
            <person name="Ence D."/>
            <person name="Campbell M."/>
            <person name="Kronenberg Z."/>
            <person name="Feau N."/>
            <person name="Dhillon B."/>
            <person name="Hamelin R."/>
            <person name="Burleigh J."/>
            <person name="Smith J."/>
            <person name="Yandell M."/>
            <person name="Nelson C."/>
            <person name="Grigoriev I."/>
            <person name="Davis J."/>
        </authorList>
    </citation>
    <scope>NUCLEOTIDE SEQUENCE</scope>
    <source>
        <strain evidence="2">G11</strain>
    </source>
</reference>
<dbReference type="OrthoDB" id="2503667at2759"/>
<dbReference type="EMBL" id="MU167212">
    <property type="protein sequence ID" value="KAG0151636.1"/>
    <property type="molecule type" value="Genomic_DNA"/>
</dbReference>
<feature type="region of interest" description="Disordered" evidence="1">
    <location>
        <begin position="69"/>
        <end position="114"/>
    </location>
</feature>
<evidence type="ECO:0000313" key="2">
    <source>
        <dbReference type="EMBL" id="KAG0151636.1"/>
    </source>
</evidence>
<proteinExistence type="predicted"/>
<protein>
    <submittedName>
        <fullName evidence="2">Uncharacterized protein</fullName>
    </submittedName>
</protein>
<sequence>MSTTRFALSFRSSIRPLYHTQAELAPRARFSTSAYASDLVGKVQEAADSMSKKAGKAASKGIETLESATDKVKSATGTAGTQAKHVARDAQNEFGKTKDSAKSMAKDTHKKVMN</sequence>
<dbReference type="Proteomes" id="UP000886653">
    <property type="component" value="Unassembled WGS sequence"/>
</dbReference>
<dbReference type="AlphaFoldDB" id="A0A9P6NY43"/>